<comment type="caution">
    <text evidence="1">The sequence shown here is derived from an EMBL/GenBank/DDBJ whole genome shotgun (WGS) entry which is preliminary data.</text>
</comment>
<dbReference type="EMBL" id="WWCX01000001">
    <property type="protein sequence ID" value="MYM92585.1"/>
    <property type="molecule type" value="Genomic_DNA"/>
</dbReference>
<protein>
    <submittedName>
        <fullName evidence="1">Uncharacterized protein</fullName>
    </submittedName>
</protein>
<accession>A0A845GGR1</accession>
<reference evidence="1" key="1">
    <citation type="submission" date="2019-12" db="EMBL/GenBank/DDBJ databases">
        <title>Novel species isolated from a subtropical stream in China.</title>
        <authorList>
            <person name="Lu H."/>
        </authorList>
    </citation>
    <scope>NUCLEOTIDE SEQUENCE [LARGE SCALE GENOMIC DNA]</scope>
    <source>
        <strain evidence="1">FT81W</strain>
    </source>
</reference>
<gene>
    <name evidence="1" type="ORF">GTP90_01775</name>
</gene>
<organism evidence="1 2">
    <name type="scientific">Duganella vulcania</name>
    <dbReference type="NCBI Taxonomy" id="2692166"/>
    <lineage>
        <taxon>Bacteria</taxon>
        <taxon>Pseudomonadati</taxon>
        <taxon>Pseudomonadota</taxon>
        <taxon>Betaproteobacteria</taxon>
        <taxon>Burkholderiales</taxon>
        <taxon>Oxalobacteraceae</taxon>
        <taxon>Telluria group</taxon>
        <taxon>Duganella</taxon>
    </lineage>
</organism>
<dbReference type="Proteomes" id="UP000447355">
    <property type="component" value="Unassembled WGS sequence"/>
</dbReference>
<sequence>MATQNVWNLKYVVGNPAMFSKVTTAAGSPMKRNEALSGAQTIEANGGWRVWVEHAETGKRIFESDAEKEYSRVMTEIVNS</sequence>
<dbReference type="RefSeq" id="WP_161081846.1">
    <property type="nucleotide sequence ID" value="NZ_WWCX01000001.1"/>
</dbReference>
<evidence type="ECO:0000313" key="2">
    <source>
        <dbReference type="Proteomes" id="UP000447355"/>
    </source>
</evidence>
<dbReference type="AlphaFoldDB" id="A0A845GGR1"/>
<name>A0A845GGR1_9BURK</name>
<proteinExistence type="predicted"/>
<evidence type="ECO:0000313" key="1">
    <source>
        <dbReference type="EMBL" id="MYM92585.1"/>
    </source>
</evidence>